<evidence type="ECO:0000256" key="1">
    <source>
        <dbReference type="SAM" id="MobiDB-lite"/>
    </source>
</evidence>
<evidence type="ECO:0000313" key="5">
    <source>
        <dbReference type="Proteomes" id="UP000518878"/>
    </source>
</evidence>
<feature type="region of interest" description="Disordered" evidence="1">
    <location>
        <begin position="394"/>
        <end position="417"/>
    </location>
</feature>
<dbReference type="InterPro" id="IPR028098">
    <property type="entry name" value="Glyco_trans_4-like_N"/>
</dbReference>
<comment type="caution">
    <text evidence="4">The sequence shown here is derived from an EMBL/GenBank/DDBJ whole genome shotgun (WGS) entry which is preliminary data.</text>
</comment>
<feature type="domain" description="Glycosyltransferase subfamily 4-like N-terminal" evidence="3">
    <location>
        <begin position="27"/>
        <end position="187"/>
    </location>
</feature>
<dbReference type="Gene3D" id="3.40.50.2000">
    <property type="entry name" value="Glycogen Phosphorylase B"/>
    <property type="match status" value="2"/>
</dbReference>
<sequence length="417" mass="45597">MKILVVTNLFPTPWDPRRGTFNRQQFQRLGERHEVDVLTAVDFRERMAGARGDAQVPGVRRDYFTFYHPPGFGRFLNALCFFACMMWQYGRELRRARYDVMLASWAYPDAAGAAWVARLLGIPYVVKVHGSDLNVQAGHRLRRPQIRSALRGAAGVIAVSQALARKAVELGARADTVDAIYNGVDTRLFHRGDRTAARRRLGLPPEAPIVIYVGNLKATKGCHDLIEAFPALVRRHHDARLVYVGDGASRANLEDRASSLCCSTAVRFAGAVDHAELSDWFRAANVLCLPSHNEGVPNVVLEAMACGTPIVATTVGGIPEVVPDLAGILVPPHQPHELGVALVEAFERHFDPAAIAEHAATFRWDENIDRVERVLAQAATTPVGAGYAGDPAAAGELAASTHRRHSRLPQRSAPPNT</sequence>
<reference evidence="4 5" key="1">
    <citation type="journal article" date="2006" name="Int. J. Syst. Evol. Microbiol.">
        <title>Dyella yeojuensis sp. nov., isolated from greenhouse soil in Korea.</title>
        <authorList>
            <person name="Kim B.Y."/>
            <person name="Weon H.Y."/>
            <person name="Lee K.H."/>
            <person name="Seok S.J."/>
            <person name="Kwon S.W."/>
            <person name="Go S.J."/>
            <person name="Stackebrandt E."/>
        </authorList>
    </citation>
    <scope>NUCLEOTIDE SEQUENCE [LARGE SCALE GENOMIC DNA]</scope>
    <source>
        <strain evidence="4 5">DSM 17673</strain>
    </source>
</reference>
<dbReference type="AlphaFoldDB" id="A0A7X5QSC0"/>
<evidence type="ECO:0000313" key="4">
    <source>
        <dbReference type="EMBL" id="NID14526.1"/>
    </source>
</evidence>
<organism evidence="4 5">
    <name type="scientific">Luteibacter yeojuensis</name>
    <dbReference type="NCBI Taxonomy" id="345309"/>
    <lineage>
        <taxon>Bacteria</taxon>
        <taxon>Pseudomonadati</taxon>
        <taxon>Pseudomonadota</taxon>
        <taxon>Gammaproteobacteria</taxon>
        <taxon>Lysobacterales</taxon>
        <taxon>Rhodanobacteraceae</taxon>
        <taxon>Luteibacter</taxon>
    </lineage>
</organism>
<proteinExistence type="predicted"/>
<name>A0A7X5QSC0_9GAMM</name>
<accession>A0A7X5QSC0</accession>
<keyword evidence="4" id="KW-0808">Transferase</keyword>
<evidence type="ECO:0000259" key="2">
    <source>
        <dbReference type="Pfam" id="PF00534"/>
    </source>
</evidence>
<protein>
    <submittedName>
        <fullName evidence="4">Glycosyltransferase family 4 protein</fullName>
    </submittedName>
</protein>
<dbReference type="PANTHER" id="PTHR45947:SF15">
    <property type="entry name" value="TEICHURONIC ACID BIOSYNTHESIS GLYCOSYLTRANSFERASE TUAC-RELATED"/>
    <property type="match status" value="1"/>
</dbReference>
<gene>
    <name evidence="4" type="ORF">HBF32_03490</name>
</gene>
<dbReference type="Proteomes" id="UP000518878">
    <property type="component" value="Unassembled WGS sequence"/>
</dbReference>
<evidence type="ECO:0000259" key="3">
    <source>
        <dbReference type="Pfam" id="PF13439"/>
    </source>
</evidence>
<feature type="domain" description="Glycosyl transferase family 1" evidence="2">
    <location>
        <begin position="193"/>
        <end position="345"/>
    </location>
</feature>
<dbReference type="InterPro" id="IPR050194">
    <property type="entry name" value="Glycosyltransferase_grp1"/>
</dbReference>
<dbReference type="Pfam" id="PF00534">
    <property type="entry name" value="Glycos_transf_1"/>
    <property type="match status" value="1"/>
</dbReference>
<dbReference type="SUPFAM" id="SSF53756">
    <property type="entry name" value="UDP-Glycosyltransferase/glycogen phosphorylase"/>
    <property type="match status" value="1"/>
</dbReference>
<keyword evidence="5" id="KW-1185">Reference proteome</keyword>
<dbReference type="PANTHER" id="PTHR45947">
    <property type="entry name" value="SULFOQUINOVOSYL TRANSFERASE SQD2"/>
    <property type="match status" value="1"/>
</dbReference>
<dbReference type="CDD" id="cd03798">
    <property type="entry name" value="GT4_WlbH-like"/>
    <property type="match status" value="1"/>
</dbReference>
<dbReference type="InterPro" id="IPR001296">
    <property type="entry name" value="Glyco_trans_1"/>
</dbReference>
<dbReference type="RefSeq" id="WP_166698236.1">
    <property type="nucleotide sequence ID" value="NZ_JAAQTL010000001.1"/>
</dbReference>
<dbReference type="EMBL" id="JAAQTL010000001">
    <property type="protein sequence ID" value="NID14526.1"/>
    <property type="molecule type" value="Genomic_DNA"/>
</dbReference>
<dbReference type="GO" id="GO:0016757">
    <property type="term" value="F:glycosyltransferase activity"/>
    <property type="evidence" value="ECO:0007669"/>
    <property type="project" value="InterPro"/>
</dbReference>
<dbReference type="Pfam" id="PF13439">
    <property type="entry name" value="Glyco_transf_4"/>
    <property type="match status" value="1"/>
</dbReference>